<feature type="transmembrane region" description="Helical" evidence="6">
    <location>
        <begin position="194"/>
        <end position="213"/>
    </location>
</feature>
<dbReference type="OrthoDB" id="9808500at2"/>
<feature type="transmembrane region" description="Helical" evidence="6">
    <location>
        <begin position="28"/>
        <end position="56"/>
    </location>
</feature>
<dbReference type="RefSeq" id="WP_096183971.1">
    <property type="nucleotide sequence ID" value="NZ_BDUF01000109.1"/>
</dbReference>
<evidence type="ECO:0000256" key="4">
    <source>
        <dbReference type="ARBA" id="ARBA00022989"/>
    </source>
</evidence>
<comment type="caution">
    <text evidence="7">The sequence shown here is derived from an EMBL/GenBank/DDBJ whole genome shotgun (WGS) entry which is preliminary data.</text>
</comment>
<evidence type="ECO:0000256" key="1">
    <source>
        <dbReference type="ARBA" id="ARBA00004141"/>
    </source>
</evidence>
<sequence>MQDWVLGLAGSLLIAGFAYKKRSLSLSGMIAAVIIGTMLFSLGSISWFGTLIAFFVSSSVLSKWKHKTKEHVESGYEKTGRRDSGQVLANGALAVGIAAANFLWPNPLWWHAFIGVMATVNADTWATEIGGASKQVPRSILNWKQVPSGTSGGVTKAGMAASIAGGIFIGLSAWILTVLFPFQVGITIPADSSVSVSSLVLIGLIAGLVGSLTDSLLGASWQTMYQCEVCGRQIERRIHCNRPTRHIRGFTVMNNDTVNLVSSMGGGIIAVWIGWILGK</sequence>
<keyword evidence="8" id="KW-1185">Reference proteome</keyword>
<name>A0A292YSB1_9BACL</name>
<keyword evidence="3 6" id="KW-0812">Transmembrane</keyword>
<organism evidence="7 8">
    <name type="scientific">Effusibacillus lacus</name>
    <dbReference type="NCBI Taxonomy" id="1348429"/>
    <lineage>
        <taxon>Bacteria</taxon>
        <taxon>Bacillati</taxon>
        <taxon>Bacillota</taxon>
        <taxon>Bacilli</taxon>
        <taxon>Bacillales</taxon>
        <taxon>Alicyclobacillaceae</taxon>
        <taxon>Effusibacillus</taxon>
    </lineage>
</organism>
<dbReference type="GO" id="GO:0016020">
    <property type="term" value="C:membrane"/>
    <property type="evidence" value="ECO:0007669"/>
    <property type="project" value="UniProtKB-SubCell"/>
</dbReference>
<dbReference type="PANTHER" id="PTHR13353:SF5">
    <property type="entry name" value="TRANSMEMBRANE PROTEIN 19"/>
    <property type="match status" value="1"/>
</dbReference>
<comment type="subcellular location">
    <subcellularLocation>
        <location evidence="1">Membrane</location>
        <topology evidence="1">Multi-pass membrane protein</topology>
    </subcellularLocation>
</comment>
<evidence type="ECO:0000256" key="3">
    <source>
        <dbReference type="ARBA" id="ARBA00022692"/>
    </source>
</evidence>
<evidence type="ECO:0000313" key="8">
    <source>
        <dbReference type="Proteomes" id="UP000217785"/>
    </source>
</evidence>
<accession>A0A292YSB1</accession>
<reference evidence="8" key="1">
    <citation type="submission" date="2017-07" db="EMBL/GenBank/DDBJ databases">
        <title>Draft genome sequence of Effusibacillus lacus strain skLN1.</title>
        <authorList>
            <person name="Watanabe M."/>
            <person name="Kojima H."/>
            <person name="Fukui M."/>
        </authorList>
    </citation>
    <scope>NUCLEOTIDE SEQUENCE [LARGE SCALE GENOMIC DNA]</scope>
    <source>
        <strain evidence="8">skLN1</strain>
    </source>
</reference>
<keyword evidence="5 6" id="KW-0472">Membrane</keyword>
<feature type="transmembrane region" description="Helical" evidence="6">
    <location>
        <begin position="260"/>
        <end position="278"/>
    </location>
</feature>
<dbReference type="EMBL" id="BDUF01000109">
    <property type="protein sequence ID" value="GAX91819.1"/>
    <property type="molecule type" value="Genomic_DNA"/>
</dbReference>
<dbReference type="Proteomes" id="UP000217785">
    <property type="component" value="Unassembled WGS sequence"/>
</dbReference>
<dbReference type="InterPro" id="IPR002794">
    <property type="entry name" value="DUF92_TMEM19"/>
</dbReference>
<dbReference type="PANTHER" id="PTHR13353">
    <property type="entry name" value="TRANSMEMBRANE PROTEIN 19"/>
    <property type="match status" value="1"/>
</dbReference>
<keyword evidence="4 6" id="KW-1133">Transmembrane helix</keyword>
<dbReference type="Pfam" id="PF01940">
    <property type="entry name" value="DUF92"/>
    <property type="match status" value="1"/>
</dbReference>
<gene>
    <name evidence="7" type="ORF">EFBL_3510</name>
</gene>
<proteinExistence type="inferred from homology"/>
<evidence type="ECO:0000256" key="2">
    <source>
        <dbReference type="ARBA" id="ARBA00009012"/>
    </source>
</evidence>
<evidence type="ECO:0000256" key="5">
    <source>
        <dbReference type="ARBA" id="ARBA00023136"/>
    </source>
</evidence>
<comment type="similarity">
    <text evidence="2">Belongs to the TMEM19 family.</text>
</comment>
<evidence type="ECO:0000313" key="7">
    <source>
        <dbReference type="EMBL" id="GAX91819.1"/>
    </source>
</evidence>
<feature type="transmembrane region" description="Helical" evidence="6">
    <location>
        <begin position="157"/>
        <end position="182"/>
    </location>
</feature>
<protein>
    <submittedName>
        <fullName evidence="7">Membrane protein</fullName>
    </submittedName>
</protein>
<evidence type="ECO:0000256" key="6">
    <source>
        <dbReference type="SAM" id="Phobius"/>
    </source>
</evidence>
<dbReference type="AlphaFoldDB" id="A0A292YSB1"/>